<feature type="domain" description="Putative glycogen debranching enzyme N-terminal" evidence="1">
    <location>
        <begin position="27"/>
        <end position="220"/>
    </location>
</feature>
<comment type="caution">
    <text evidence="3">The sequence shown here is derived from an EMBL/GenBank/DDBJ whole genome shotgun (WGS) entry which is preliminary data.</text>
</comment>
<evidence type="ECO:0000313" key="4">
    <source>
        <dbReference type="Proteomes" id="UP000285190"/>
    </source>
</evidence>
<gene>
    <name evidence="3" type="ORF">D3870_15575</name>
</gene>
<dbReference type="Pfam" id="PF22422">
    <property type="entry name" value="MGH1-like_GH"/>
    <property type="match status" value="1"/>
</dbReference>
<dbReference type="InterPro" id="IPR008928">
    <property type="entry name" value="6-hairpin_glycosidase_sf"/>
</dbReference>
<dbReference type="Pfam" id="PF14742">
    <property type="entry name" value="GDE_N_bis"/>
    <property type="match status" value="1"/>
</dbReference>
<dbReference type="SUPFAM" id="SSF48208">
    <property type="entry name" value="Six-hairpin glycosidases"/>
    <property type="match status" value="1"/>
</dbReference>
<protein>
    <submittedName>
        <fullName evidence="3">Amylo-alpha-1,6-glucosidase</fullName>
    </submittedName>
</protein>
<evidence type="ECO:0000259" key="1">
    <source>
        <dbReference type="Pfam" id="PF14742"/>
    </source>
</evidence>
<organism evidence="3 4">
    <name type="scientific">Noviherbaspirillum cavernae</name>
    <dbReference type="NCBI Taxonomy" id="2320862"/>
    <lineage>
        <taxon>Bacteria</taxon>
        <taxon>Pseudomonadati</taxon>
        <taxon>Pseudomonadota</taxon>
        <taxon>Betaproteobacteria</taxon>
        <taxon>Burkholderiales</taxon>
        <taxon>Oxalobacteraceae</taxon>
        <taxon>Noviherbaspirillum</taxon>
    </lineage>
</organism>
<dbReference type="Proteomes" id="UP000285190">
    <property type="component" value="Unassembled WGS sequence"/>
</dbReference>
<accession>A0A418X421</accession>
<keyword evidence="4" id="KW-1185">Reference proteome</keyword>
<proteinExistence type="predicted"/>
<evidence type="ECO:0000259" key="2">
    <source>
        <dbReference type="Pfam" id="PF22422"/>
    </source>
</evidence>
<sequence length="726" mass="82093">MVEKVQLGEQWYILATASPADERRRVLKHDDTFALFDRFGDIQSIGMGEEGIYNGDTCFLSQLELQIEGVRPMFLNSTVKDDNGLFIIELMNPDIHPHGRNSIPKGELHVFRAKLLWKNACYEHVRIANYGLEPIEATVSIEVGADFKDLFEVRGFKRERRGEYLPPQVGERELVLSYRGLDNVVRRTRMHFDPVPDKLTAEQADFRIRLQPKEETHLYLTIRCEVEDTPGQVAQKDGTEYFSAFTQVTKILGTQLQNRCKVRTSNPLFNSWLDRSTADLVMLTTTMEDGCYPYAGVPWYSTTFGRDGILTAHEYLWIDPGMAKGVLTFLAATQATTHDPERDAEPGKILHEARRGELAALNEIPFRRYYGTVDATPLFIGLAGAYYERTGDLDFIRSIWSNITRALHWIDHFGDRDQDGFVEYARYTESGLAQQGWKDSHDSVFHKDGQLAEAPIALCEVQGYVYEAKLQAAKLAALLGEHELARDLESAARALRKRFNEAFWCEEIGTYALALDGKKKQCAVPSSNAGHALWSGIATPERAARVADQLLSDEFFCGWGIRTIPSKEVRYNPMAYHNGSVWPHDNALIAYGMARYGFTGKAMLVFSALREACMHMDQHRMPELFCGFEKRPEEGPTLYPVACSPQAWAAASVFYLLQACLGLSFNPHQNEIRFRHPQLPSFLDTVEIRDLTINGATVDLMLQRYPNNVGINVMRKSGNAEVVTVA</sequence>
<evidence type="ECO:0000313" key="3">
    <source>
        <dbReference type="EMBL" id="RJG07227.1"/>
    </source>
</evidence>
<dbReference type="InterPro" id="IPR012341">
    <property type="entry name" value="6hp_glycosidase-like_sf"/>
</dbReference>
<dbReference type="InterPro" id="IPR054491">
    <property type="entry name" value="MGH1-like_GH"/>
</dbReference>
<name>A0A418X421_9BURK</name>
<dbReference type="RefSeq" id="WP_119740495.1">
    <property type="nucleotide sequence ID" value="NZ_QYUN01000002.1"/>
</dbReference>
<dbReference type="AlphaFoldDB" id="A0A418X421"/>
<dbReference type="GO" id="GO:0005975">
    <property type="term" value="P:carbohydrate metabolic process"/>
    <property type="evidence" value="ECO:0007669"/>
    <property type="project" value="InterPro"/>
</dbReference>
<feature type="domain" description="Mannosylglycerate hydrolase MGH1-like glycoside hydrolase" evidence="2">
    <location>
        <begin position="307"/>
        <end position="618"/>
    </location>
</feature>
<dbReference type="InterPro" id="IPR032856">
    <property type="entry name" value="GDE_N_bis"/>
</dbReference>
<dbReference type="Gene3D" id="1.50.10.10">
    <property type="match status" value="1"/>
</dbReference>
<dbReference type="OrthoDB" id="9759959at2"/>
<reference evidence="3 4" key="1">
    <citation type="submission" date="2018-09" db="EMBL/GenBank/DDBJ databases">
        <authorList>
            <person name="Zhu H."/>
        </authorList>
    </citation>
    <scope>NUCLEOTIDE SEQUENCE [LARGE SCALE GENOMIC DNA]</scope>
    <source>
        <strain evidence="3 4">K2R10-39</strain>
    </source>
</reference>
<dbReference type="EMBL" id="QYUN01000002">
    <property type="protein sequence ID" value="RJG07227.1"/>
    <property type="molecule type" value="Genomic_DNA"/>
</dbReference>